<name>A0A058ZAR7_FONAL</name>
<accession>A0A058ZAR7</accession>
<comment type="similarity">
    <text evidence="7">Belongs to the WD repeat peroxin-7 family.</text>
</comment>
<evidence type="ECO:0000256" key="3">
    <source>
        <dbReference type="ARBA" id="ARBA00022448"/>
    </source>
</evidence>
<organism evidence="9">
    <name type="scientific">Fonticula alba</name>
    <name type="common">Slime mold</name>
    <dbReference type="NCBI Taxonomy" id="691883"/>
    <lineage>
        <taxon>Eukaryota</taxon>
        <taxon>Rotosphaerida</taxon>
        <taxon>Fonticulaceae</taxon>
        <taxon>Fonticula</taxon>
    </lineage>
</organism>
<dbReference type="InterPro" id="IPR015943">
    <property type="entry name" value="WD40/YVTN_repeat-like_dom_sf"/>
</dbReference>
<protein>
    <recommendedName>
        <fullName evidence="8">Peroxin-7</fullName>
    </recommendedName>
</protein>
<dbReference type="EMBL" id="KB932204">
    <property type="protein sequence ID" value="KCV70522.1"/>
    <property type="molecule type" value="Genomic_DNA"/>
</dbReference>
<evidence type="ECO:0000256" key="5">
    <source>
        <dbReference type="ARBA" id="ARBA00022927"/>
    </source>
</evidence>
<gene>
    <name evidence="9" type="ORF">H696_02871</name>
</gene>
<evidence type="ECO:0000256" key="6">
    <source>
        <dbReference type="ARBA" id="ARBA00023140"/>
    </source>
</evidence>
<keyword evidence="10" id="KW-1185">Reference proteome</keyword>
<proteinExistence type="inferred from homology"/>
<dbReference type="GO" id="GO:0005782">
    <property type="term" value="C:peroxisomal matrix"/>
    <property type="evidence" value="ECO:0007669"/>
    <property type="project" value="UniProtKB-SubCell"/>
</dbReference>
<dbReference type="InterPro" id="IPR044536">
    <property type="entry name" value="PEX7"/>
</dbReference>
<dbReference type="OrthoDB" id="273771at2759"/>
<dbReference type="AlphaFoldDB" id="A0A058ZAR7"/>
<sequence>MSAPTMPAAAASAPGLAPAAPLAPPFSCLRETTSPLEGHSALSIAIAPGAMDLSRDAPALLCVAGGEHYGISGGGSLTVFGVSDQGRLAPMRRYATPFPLFDCSWSPLQSGSLISASGGHGTTLLFSTHESDDRPTLIFAEPHDGDALSTRWNTLNAELLITSGSDGFVKMRNVFRPEAGAVGRFAASQALATMAAPPGRALPPVYSALWSPASPFIFAGTIGTGIALWDTRVHGRSASPGGADVQNEVLFAATHASGECLDLAWAPPAKGLPTVCCTAGTDATLSIMDWKYVSAGNGPGVVTRLFGHSRAIKRVVWWGPTAPGATDLIGSASYDATVTIWDADRQIAIDRYSAGREPLAAIDFGPPGALGRLKVAGGPLCPEVTVVSGGFDGVVTMRELGR</sequence>
<evidence type="ECO:0000256" key="2">
    <source>
        <dbReference type="ARBA" id="ARBA00004514"/>
    </source>
</evidence>
<keyword evidence="3" id="KW-0813">Transport</keyword>
<dbReference type="InterPro" id="IPR001680">
    <property type="entry name" value="WD40_rpt"/>
</dbReference>
<dbReference type="PANTHER" id="PTHR46027:SF1">
    <property type="entry name" value="PEROXISOMAL TARGETING SIGNAL 2 RECEPTOR"/>
    <property type="match status" value="1"/>
</dbReference>
<dbReference type="GO" id="GO:0005053">
    <property type="term" value="F:peroxisome matrix targeting signal-2 binding"/>
    <property type="evidence" value="ECO:0007669"/>
    <property type="project" value="InterPro"/>
</dbReference>
<keyword evidence="5" id="KW-0653">Protein transport</keyword>
<dbReference type="GeneID" id="20527596"/>
<evidence type="ECO:0000256" key="4">
    <source>
        <dbReference type="ARBA" id="ARBA00022490"/>
    </source>
</evidence>
<dbReference type="STRING" id="691883.A0A058ZAR7"/>
<keyword evidence="4" id="KW-0963">Cytoplasm</keyword>
<dbReference type="PANTHER" id="PTHR46027">
    <property type="entry name" value="PEROXISOMAL TARGETING SIGNAL 2 RECEPTOR"/>
    <property type="match status" value="1"/>
</dbReference>
<dbReference type="GO" id="GO:0016558">
    <property type="term" value="P:protein import into peroxisome matrix"/>
    <property type="evidence" value="ECO:0007669"/>
    <property type="project" value="InterPro"/>
</dbReference>
<keyword evidence="6" id="KW-0576">Peroxisome</keyword>
<dbReference type="GO" id="GO:0005829">
    <property type="term" value="C:cytosol"/>
    <property type="evidence" value="ECO:0007669"/>
    <property type="project" value="UniProtKB-SubCell"/>
</dbReference>
<evidence type="ECO:0000256" key="8">
    <source>
        <dbReference type="ARBA" id="ARBA00032565"/>
    </source>
</evidence>
<dbReference type="Gene3D" id="2.130.10.10">
    <property type="entry name" value="YVTN repeat-like/Quinoprotein amine dehydrogenase"/>
    <property type="match status" value="1"/>
</dbReference>
<evidence type="ECO:0000256" key="7">
    <source>
        <dbReference type="ARBA" id="ARBA00024017"/>
    </source>
</evidence>
<dbReference type="SUPFAM" id="SSF50978">
    <property type="entry name" value="WD40 repeat-like"/>
    <property type="match status" value="1"/>
</dbReference>
<dbReference type="eggNOG" id="KOG0277">
    <property type="taxonomic scope" value="Eukaryota"/>
</dbReference>
<dbReference type="SMART" id="SM00320">
    <property type="entry name" value="WD40"/>
    <property type="match status" value="4"/>
</dbReference>
<dbReference type="InterPro" id="IPR036322">
    <property type="entry name" value="WD40_repeat_dom_sf"/>
</dbReference>
<evidence type="ECO:0000256" key="1">
    <source>
        <dbReference type="ARBA" id="ARBA00004253"/>
    </source>
</evidence>
<dbReference type="Proteomes" id="UP000030693">
    <property type="component" value="Unassembled WGS sequence"/>
</dbReference>
<dbReference type="RefSeq" id="XP_009495038.1">
    <property type="nucleotide sequence ID" value="XM_009496763.1"/>
</dbReference>
<comment type="subcellular location">
    <subcellularLocation>
        <location evidence="2">Cytoplasm</location>
        <location evidence="2">Cytosol</location>
    </subcellularLocation>
    <subcellularLocation>
        <location evidence="1">Peroxisome matrix</location>
    </subcellularLocation>
</comment>
<evidence type="ECO:0000313" key="9">
    <source>
        <dbReference type="EMBL" id="KCV70522.1"/>
    </source>
</evidence>
<reference evidence="9" key="1">
    <citation type="submission" date="2013-04" db="EMBL/GenBank/DDBJ databases">
        <title>The Genome Sequence of Fonticula alba ATCC 38817.</title>
        <authorList>
            <consortium name="The Broad Institute Genomics Platform"/>
            <person name="Russ C."/>
            <person name="Cuomo C."/>
            <person name="Burger G."/>
            <person name="Gray M.W."/>
            <person name="Holland P.W.H."/>
            <person name="King N."/>
            <person name="Lang F.B.F."/>
            <person name="Roger A.J."/>
            <person name="Ruiz-Trillo I."/>
            <person name="Brown M."/>
            <person name="Walker B."/>
            <person name="Young S."/>
            <person name="Zeng Q."/>
            <person name="Gargeya S."/>
            <person name="Fitzgerald M."/>
            <person name="Haas B."/>
            <person name="Abouelleil A."/>
            <person name="Allen A.W."/>
            <person name="Alvarado L."/>
            <person name="Arachchi H.M."/>
            <person name="Berlin A.M."/>
            <person name="Chapman S.B."/>
            <person name="Gainer-Dewar J."/>
            <person name="Goldberg J."/>
            <person name="Griggs A."/>
            <person name="Gujja S."/>
            <person name="Hansen M."/>
            <person name="Howarth C."/>
            <person name="Imamovic A."/>
            <person name="Ireland A."/>
            <person name="Larimer J."/>
            <person name="McCowan C."/>
            <person name="Murphy C."/>
            <person name="Pearson M."/>
            <person name="Poon T.W."/>
            <person name="Priest M."/>
            <person name="Roberts A."/>
            <person name="Saif S."/>
            <person name="Shea T."/>
            <person name="Sisk P."/>
            <person name="Sykes S."/>
            <person name="Wortman J."/>
            <person name="Nusbaum C."/>
            <person name="Birren B."/>
        </authorList>
    </citation>
    <scope>NUCLEOTIDE SEQUENCE [LARGE SCALE GENOMIC DNA]</scope>
    <source>
        <strain evidence="9">ATCC 38817</strain>
    </source>
</reference>
<evidence type="ECO:0000313" key="10">
    <source>
        <dbReference type="Proteomes" id="UP000030693"/>
    </source>
</evidence>